<dbReference type="InterPro" id="IPR003431">
    <property type="entry name" value="B-propeller_Phytase"/>
</dbReference>
<dbReference type="EMBL" id="JAQGLA010000023">
    <property type="protein sequence ID" value="MDA3627113.1"/>
    <property type="molecule type" value="Genomic_DNA"/>
</dbReference>
<reference evidence="4 5" key="1">
    <citation type="submission" date="2022-11" db="EMBL/GenBank/DDBJ databases">
        <title>Draft genome sequence of Saccharopolyspora sp. WRP15-2 isolated from rhizosphere soils of wild rice in Thailand.</title>
        <authorList>
            <person name="Duangmal K."/>
            <person name="Kammanee S."/>
            <person name="Muangham S."/>
        </authorList>
    </citation>
    <scope>NUCLEOTIDE SEQUENCE [LARGE SCALE GENOMIC DNA]</scope>
    <source>
        <strain evidence="4 5">WRP15-2</strain>
    </source>
</reference>
<organism evidence="4 5">
    <name type="scientific">Saccharopolyspora oryzae</name>
    <dbReference type="NCBI Taxonomy" id="2997343"/>
    <lineage>
        <taxon>Bacteria</taxon>
        <taxon>Bacillati</taxon>
        <taxon>Actinomycetota</taxon>
        <taxon>Actinomycetes</taxon>
        <taxon>Pseudonocardiales</taxon>
        <taxon>Pseudonocardiaceae</taxon>
        <taxon>Saccharopolyspora</taxon>
    </lineage>
</organism>
<evidence type="ECO:0000259" key="3">
    <source>
        <dbReference type="PROSITE" id="PS51662"/>
    </source>
</evidence>
<gene>
    <name evidence="4" type="ORF">OU415_16835</name>
</gene>
<name>A0ABT4UZG8_9PSEU</name>
<dbReference type="Pfam" id="PF02333">
    <property type="entry name" value="Phytase"/>
    <property type="match status" value="2"/>
</dbReference>
<dbReference type="Gene3D" id="2.120.10.30">
    <property type="entry name" value="TolB, C-terminal domain"/>
    <property type="match status" value="1"/>
</dbReference>
<evidence type="ECO:0000256" key="1">
    <source>
        <dbReference type="SAM" id="MobiDB-lite"/>
    </source>
</evidence>
<evidence type="ECO:0000313" key="4">
    <source>
        <dbReference type="EMBL" id="MDA3627113.1"/>
    </source>
</evidence>
<feature type="region of interest" description="Disordered" evidence="1">
    <location>
        <begin position="42"/>
        <end position="62"/>
    </location>
</feature>
<comment type="caution">
    <text evidence="4">The sequence shown here is derived from an EMBL/GenBank/DDBJ whole genome shotgun (WGS) entry which is preliminary data.</text>
</comment>
<proteinExistence type="predicted"/>
<dbReference type="Proteomes" id="UP001210380">
    <property type="component" value="Unassembled WGS sequence"/>
</dbReference>
<accession>A0ABT4UZG8</accession>
<dbReference type="RefSeq" id="WP_270949763.1">
    <property type="nucleotide sequence ID" value="NZ_JAQGLA010000023.1"/>
</dbReference>
<protein>
    <submittedName>
        <fullName evidence="4">Phytase</fullName>
    </submittedName>
</protein>
<dbReference type="SUPFAM" id="SSF50956">
    <property type="entry name" value="Thermostable phytase (3-phytase)"/>
    <property type="match status" value="1"/>
</dbReference>
<sequence>MRRAQATSVSAVLVAAATAFAALPAQAAEGSLPQVHAKVETPAVFDDEEGGNASADDPAIWRNDADPNRSLVIATAKEGGIRVYDLDAREVQSIPAQPAPGHDDAPGRINNVDIVGNYAVVSDRGFDALRIYSIDANRAGAPLEEVTDPANAPLIFSADQAEVNDETTAYGLAAWQDPESGRIFAAASEAGRTTHALLELKPDAEGKVGYTKVRTLDLPAEFTLPNGATWSPCEEPGELPQSEGMVADPVAGVLYIGQEDVGFWRVNADFTGEPELVDAVRDFGAPATWDPATEECTYGEDPGFGGDVLTADVEGLTLWNEPKGQGYLLVSSQGDNTFAVYGRSDNKYRGGFALAPGSVIDGSEDCDGAAVLNAPLGERYPNGLAVIHDGYDDPQVEGREGSNYKFVDLAELKAAVGLR</sequence>
<evidence type="ECO:0000313" key="5">
    <source>
        <dbReference type="Proteomes" id="UP001210380"/>
    </source>
</evidence>
<feature type="domain" description="BPP" evidence="3">
    <location>
        <begin position="25"/>
        <end position="416"/>
    </location>
</feature>
<evidence type="ECO:0000256" key="2">
    <source>
        <dbReference type="SAM" id="SignalP"/>
    </source>
</evidence>
<dbReference type="InterPro" id="IPR011042">
    <property type="entry name" value="6-blade_b-propeller_TolB-like"/>
</dbReference>
<keyword evidence="5" id="KW-1185">Reference proteome</keyword>
<feature type="signal peptide" evidence="2">
    <location>
        <begin position="1"/>
        <end position="27"/>
    </location>
</feature>
<feature type="chain" id="PRO_5045092975" evidence="2">
    <location>
        <begin position="28"/>
        <end position="419"/>
    </location>
</feature>
<dbReference type="PROSITE" id="PS51662">
    <property type="entry name" value="BP_PHYTASE"/>
    <property type="match status" value="1"/>
</dbReference>
<keyword evidence="2" id="KW-0732">Signal</keyword>